<dbReference type="Proteomes" id="UP000663851">
    <property type="component" value="Unassembled WGS sequence"/>
</dbReference>
<dbReference type="EMBL" id="CAJNXB010003577">
    <property type="protein sequence ID" value="CAF3325306.1"/>
    <property type="molecule type" value="Genomic_DNA"/>
</dbReference>
<evidence type="ECO:0000313" key="13">
    <source>
        <dbReference type="Proteomes" id="UP000663873"/>
    </source>
</evidence>
<evidence type="ECO:0000313" key="7">
    <source>
        <dbReference type="EMBL" id="CAF4105480.1"/>
    </source>
</evidence>
<dbReference type="Proteomes" id="UP000663848">
    <property type="component" value="Unassembled WGS sequence"/>
</dbReference>
<evidence type="ECO:0000313" key="8">
    <source>
        <dbReference type="EMBL" id="CAF4136476.1"/>
    </source>
</evidence>
<keyword evidence="13" id="KW-1185">Reference proteome</keyword>
<dbReference type="EMBL" id="CAJOBP010000029">
    <property type="protein sequence ID" value="CAF4105480.1"/>
    <property type="molecule type" value="Genomic_DNA"/>
</dbReference>
<dbReference type="EMBL" id="CAJOBQ010000024">
    <property type="protein sequence ID" value="CAF4218755.1"/>
    <property type="molecule type" value="Genomic_DNA"/>
</dbReference>
<evidence type="ECO:0000313" key="9">
    <source>
        <dbReference type="EMBL" id="CAF4218755.1"/>
    </source>
</evidence>
<dbReference type="AlphaFoldDB" id="A0A820XVB0"/>
<dbReference type="OrthoDB" id="10033338at2759"/>
<organism evidence="11 12">
    <name type="scientific">Rotaria socialis</name>
    <dbReference type="NCBI Taxonomy" id="392032"/>
    <lineage>
        <taxon>Eukaryota</taxon>
        <taxon>Metazoa</taxon>
        <taxon>Spiralia</taxon>
        <taxon>Gnathifera</taxon>
        <taxon>Rotifera</taxon>
        <taxon>Eurotatoria</taxon>
        <taxon>Bdelloidea</taxon>
        <taxon>Philodinida</taxon>
        <taxon>Philodinidae</taxon>
        <taxon>Rotaria</taxon>
    </lineage>
</organism>
<evidence type="ECO:0000313" key="3">
    <source>
        <dbReference type="EMBL" id="CAF3369343.1"/>
    </source>
</evidence>
<evidence type="ECO:0000313" key="6">
    <source>
        <dbReference type="EMBL" id="CAF3755509.1"/>
    </source>
</evidence>
<name>A0A820XVB0_9BILA</name>
<feature type="region of interest" description="Disordered" evidence="1">
    <location>
        <begin position="21"/>
        <end position="96"/>
    </location>
</feature>
<dbReference type="EMBL" id="CAJNYV010005579">
    <property type="protein sequence ID" value="CAF3755509.1"/>
    <property type="molecule type" value="Genomic_DNA"/>
</dbReference>
<dbReference type="EMBL" id="CAJNYT010002938">
    <property type="protein sequence ID" value="CAF3503621.1"/>
    <property type="molecule type" value="Genomic_DNA"/>
</dbReference>
<evidence type="ECO:0000313" key="4">
    <source>
        <dbReference type="EMBL" id="CAF3421131.1"/>
    </source>
</evidence>
<dbReference type="Proteomes" id="UP000663862">
    <property type="component" value="Unassembled WGS sequence"/>
</dbReference>
<feature type="compositionally biased region" description="Low complexity" evidence="1">
    <location>
        <begin position="128"/>
        <end position="154"/>
    </location>
</feature>
<dbReference type="EMBL" id="CAJOBR010000691">
    <property type="protein sequence ID" value="CAF4536921.1"/>
    <property type="molecule type" value="Genomic_DNA"/>
</dbReference>
<reference evidence="11" key="1">
    <citation type="submission" date="2021-02" db="EMBL/GenBank/DDBJ databases">
        <authorList>
            <person name="Nowell W R."/>
        </authorList>
    </citation>
    <scope>NUCLEOTIDE SEQUENCE</scope>
</reference>
<feature type="region of interest" description="Disordered" evidence="1">
    <location>
        <begin position="112"/>
        <end position="163"/>
    </location>
</feature>
<dbReference type="Proteomes" id="UP000663873">
    <property type="component" value="Unassembled WGS sequence"/>
</dbReference>
<evidence type="ECO:0000313" key="12">
    <source>
        <dbReference type="Proteomes" id="UP000663848"/>
    </source>
</evidence>
<evidence type="ECO:0000256" key="1">
    <source>
        <dbReference type="SAM" id="MobiDB-lite"/>
    </source>
</evidence>
<dbReference type="Proteomes" id="UP000663833">
    <property type="component" value="Unassembled WGS sequence"/>
</dbReference>
<dbReference type="Proteomes" id="UP000663825">
    <property type="component" value="Unassembled WGS sequence"/>
</dbReference>
<evidence type="ECO:0000313" key="5">
    <source>
        <dbReference type="EMBL" id="CAF3503621.1"/>
    </source>
</evidence>
<protein>
    <submittedName>
        <fullName evidence="11">Uncharacterized protein</fullName>
    </submittedName>
</protein>
<dbReference type="Proteomes" id="UP000663872">
    <property type="component" value="Unassembled WGS sequence"/>
</dbReference>
<evidence type="ECO:0000313" key="11">
    <source>
        <dbReference type="EMBL" id="CAF4536921.1"/>
    </source>
</evidence>
<evidence type="ECO:0000313" key="10">
    <source>
        <dbReference type="EMBL" id="CAF4490639.1"/>
    </source>
</evidence>
<gene>
    <name evidence="3" type="ORF">FME351_LOCUS6184</name>
    <name evidence="5" type="ORF">GRG538_LOCUS17750</name>
    <name evidence="8" type="ORF">HFQ381_LOCUS3460</name>
    <name evidence="6" type="ORF">KIK155_LOCUS29958</name>
    <name evidence="4" type="ORF">LUA448_LOCUS19441</name>
    <name evidence="11" type="ORF">QYT958_LOCUS7312</name>
    <name evidence="2" type="ORF">TIS948_LOCUS20631</name>
    <name evidence="10" type="ORF">TOA249_LOCUS2579</name>
    <name evidence="9" type="ORF">TSG867_LOCUS1153</name>
    <name evidence="7" type="ORF">UJA718_LOCUS573</name>
</gene>
<dbReference type="Proteomes" id="UP000663869">
    <property type="component" value="Unassembled WGS sequence"/>
</dbReference>
<dbReference type="EMBL" id="CAJOBO010000126">
    <property type="protein sequence ID" value="CAF4136476.1"/>
    <property type="molecule type" value="Genomic_DNA"/>
</dbReference>
<dbReference type="EMBL" id="CAJNYU010000512">
    <property type="protein sequence ID" value="CAF3369343.1"/>
    <property type="molecule type" value="Genomic_DNA"/>
</dbReference>
<dbReference type="EMBL" id="CAJNYD010002479">
    <property type="protein sequence ID" value="CAF3421131.1"/>
    <property type="molecule type" value="Genomic_DNA"/>
</dbReference>
<accession>A0A820XVB0</accession>
<dbReference type="Proteomes" id="UP000663838">
    <property type="component" value="Unassembled WGS sequence"/>
</dbReference>
<evidence type="ECO:0000313" key="2">
    <source>
        <dbReference type="EMBL" id="CAF3325306.1"/>
    </source>
</evidence>
<proteinExistence type="predicted"/>
<sequence>MAGADIDLTLCFRKKFTPPPSVLLLKTPSNQSSTKDHQTHSNVSVELRSRQRKNRHATAHIIGSNSNHHNSDSRDSSGSPNTWQRHSDKIGHISQAPDVAYRNTYLDEIKREKSATTSSDYRSHKSVSRSPSPRSQHSQQQPLPRLKTTSSSSHHTSDLSPRKYHEYRTVYDYIRQSIKQIERQRNLKQQNFSARVKRPQNDDIILRRILGEKKTSTPRMSSVLINDLRNPQNFLNYVNHSREQVRILHTTTPNQPQQQHQQQHQMDYKLNRQRTNLSLAQNQNDSLDKQQAIMVLTATVANS</sequence>
<dbReference type="EMBL" id="CAJOBS010000083">
    <property type="protein sequence ID" value="CAF4490639.1"/>
    <property type="molecule type" value="Genomic_DNA"/>
</dbReference>
<dbReference type="Proteomes" id="UP000663865">
    <property type="component" value="Unassembled WGS sequence"/>
</dbReference>
<comment type="caution">
    <text evidence="11">The sequence shown here is derived from an EMBL/GenBank/DDBJ whole genome shotgun (WGS) entry which is preliminary data.</text>
</comment>